<organism evidence="1 2">
    <name type="scientific">Melastoma candidum</name>
    <dbReference type="NCBI Taxonomy" id="119954"/>
    <lineage>
        <taxon>Eukaryota</taxon>
        <taxon>Viridiplantae</taxon>
        <taxon>Streptophyta</taxon>
        <taxon>Embryophyta</taxon>
        <taxon>Tracheophyta</taxon>
        <taxon>Spermatophyta</taxon>
        <taxon>Magnoliopsida</taxon>
        <taxon>eudicotyledons</taxon>
        <taxon>Gunneridae</taxon>
        <taxon>Pentapetalae</taxon>
        <taxon>rosids</taxon>
        <taxon>malvids</taxon>
        <taxon>Myrtales</taxon>
        <taxon>Melastomataceae</taxon>
        <taxon>Melastomatoideae</taxon>
        <taxon>Melastomateae</taxon>
        <taxon>Melastoma</taxon>
    </lineage>
</organism>
<gene>
    <name evidence="1" type="ORF">MLD38_015488</name>
</gene>
<name>A0ACB9RI71_9MYRT</name>
<protein>
    <submittedName>
        <fullName evidence="1">Uncharacterized protein</fullName>
    </submittedName>
</protein>
<keyword evidence="2" id="KW-1185">Reference proteome</keyword>
<evidence type="ECO:0000313" key="2">
    <source>
        <dbReference type="Proteomes" id="UP001057402"/>
    </source>
</evidence>
<proteinExistence type="predicted"/>
<accession>A0ACB9RI71</accession>
<comment type="caution">
    <text evidence="1">The sequence shown here is derived from an EMBL/GenBank/DDBJ whole genome shotgun (WGS) entry which is preliminary data.</text>
</comment>
<sequence>MPREDRAEILGQVAGFSASAVDDIERVLEMMPALSMDITCETEGEESIQEGDIVTIQVWVTLSRVNGLVGALPHAPHYPFPKEENYWLLLADQTSNNVWFSQKLSFMDEAAAVSVASKAIEDMMEGSGADMKEKVKTVRETIEKVRSGSRLVLGKFLAPAEGNYNLTCYCLSDTWIGCDTRNNLKLKVLKRTRAGTRAGATIDEGPVPEDGIEEEEEIEEEEYDYESEYSEDEAEEPDAKKGGGVANGTVSKGSSSEGSDDEED</sequence>
<dbReference type="EMBL" id="CM042883">
    <property type="protein sequence ID" value="KAI4377936.1"/>
    <property type="molecule type" value="Genomic_DNA"/>
</dbReference>
<dbReference type="Proteomes" id="UP001057402">
    <property type="component" value="Chromosome 4"/>
</dbReference>
<reference evidence="2" key="1">
    <citation type="journal article" date="2023" name="Front. Plant Sci.">
        <title>Chromosomal-level genome assembly of Melastoma candidum provides insights into trichome evolution.</title>
        <authorList>
            <person name="Zhong Y."/>
            <person name="Wu W."/>
            <person name="Sun C."/>
            <person name="Zou P."/>
            <person name="Liu Y."/>
            <person name="Dai S."/>
            <person name="Zhou R."/>
        </authorList>
    </citation>
    <scope>NUCLEOTIDE SEQUENCE [LARGE SCALE GENOMIC DNA]</scope>
</reference>
<evidence type="ECO:0000313" key="1">
    <source>
        <dbReference type="EMBL" id="KAI4377936.1"/>
    </source>
</evidence>